<dbReference type="Pfam" id="PF02662">
    <property type="entry name" value="FlpD"/>
    <property type="match status" value="1"/>
</dbReference>
<feature type="domain" description="F420-non-reducing hydrogenase iron-sulfur subunit D" evidence="6">
    <location>
        <begin position="2"/>
        <end position="41"/>
    </location>
</feature>
<evidence type="ECO:0000256" key="3">
    <source>
        <dbReference type="ARBA" id="ARBA00023004"/>
    </source>
</evidence>
<keyword evidence="4" id="KW-0411">Iron-sulfur</keyword>
<dbReference type="STRING" id="1246637.MTBBW1_2190015"/>
<protein>
    <recommendedName>
        <fullName evidence="6">F420-non-reducing hydrogenase iron-sulfur subunit D domain-containing protein</fullName>
    </recommendedName>
</protein>
<evidence type="ECO:0000256" key="5">
    <source>
        <dbReference type="SAM" id="MobiDB-lite"/>
    </source>
</evidence>
<gene>
    <name evidence="7" type="ORF">MTBBW1_2190015</name>
</gene>
<name>A0A1W1HD50_9BACT</name>
<dbReference type="Proteomes" id="UP000191931">
    <property type="component" value="Unassembled WGS sequence"/>
</dbReference>
<keyword evidence="2" id="KW-0560">Oxidoreductase</keyword>
<feature type="region of interest" description="Disordered" evidence="5">
    <location>
        <begin position="39"/>
        <end position="95"/>
    </location>
</feature>
<keyword evidence="8" id="KW-1185">Reference proteome</keyword>
<dbReference type="GO" id="GO:0051536">
    <property type="term" value="F:iron-sulfur cluster binding"/>
    <property type="evidence" value="ECO:0007669"/>
    <property type="project" value="UniProtKB-KW"/>
</dbReference>
<evidence type="ECO:0000313" key="8">
    <source>
        <dbReference type="Proteomes" id="UP000191931"/>
    </source>
</evidence>
<reference evidence="7 8" key="1">
    <citation type="submission" date="2017-03" db="EMBL/GenBank/DDBJ databases">
        <authorList>
            <person name="Afonso C.L."/>
            <person name="Miller P.J."/>
            <person name="Scott M.A."/>
            <person name="Spackman E."/>
            <person name="Goraichik I."/>
            <person name="Dimitrov K.M."/>
            <person name="Suarez D.L."/>
            <person name="Swayne D.E."/>
        </authorList>
    </citation>
    <scope>NUCLEOTIDE SEQUENCE [LARGE SCALE GENOMIC DNA]</scope>
    <source>
        <strain evidence="7">PRJEB14757</strain>
    </source>
</reference>
<evidence type="ECO:0000256" key="1">
    <source>
        <dbReference type="ARBA" id="ARBA00022723"/>
    </source>
</evidence>
<dbReference type="EMBL" id="FWEV01000134">
    <property type="protein sequence ID" value="SLM30295.1"/>
    <property type="molecule type" value="Genomic_DNA"/>
</dbReference>
<dbReference type="AlphaFoldDB" id="A0A1W1HD50"/>
<evidence type="ECO:0000259" key="6">
    <source>
        <dbReference type="Pfam" id="PF02662"/>
    </source>
</evidence>
<sequence length="95" mass="10499">MVLEESGIDPERYALEWVSSAEAPRFAEVVTRFTEQIRALGPHAPKPCHNESPEMDSGAMKTLHQSTETPDQSTETADQSTETPDQLLETAKEAL</sequence>
<organism evidence="7 8">
    <name type="scientific">Desulfamplus magnetovallimortis</name>
    <dbReference type="NCBI Taxonomy" id="1246637"/>
    <lineage>
        <taxon>Bacteria</taxon>
        <taxon>Pseudomonadati</taxon>
        <taxon>Thermodesulfobacteriota</taxon>
        <taxon>Desulfobacteria</taxon>
        <taxon>Desulfobacterales</taxon>
        <taxon>Desulfobacteraceae</taxon>
        <taxon>Desulfamplus</taxon>
    </lineage>
</organism>
<dbReference type="GO" id="GO:0016491">
    <property type="term" value="F:oxidoreductase activity"/>
    <property type="evidence" value="ECO:0007669"/>
    <property type="project" value="UniProtKB-KW"/>
</dbReference>
<evidence type="ECO:0000256" key="2">
    <source>
        <dbReference type="ARBA" id="ARBA00023002"/>
    </source>
</evidence>
<evidence type="ECO:0000256" key="4">
    <source>
        <dbReference type="ARBA" id="ARBA00023014"/>
    </source>
</evidence>
<proteinExistence type="predicted"/>
<keyword evidence="1" id="KW-0479">Metal-binding</keyword>
<evidence type="ECO:0000313" key="7">
    <source>
        <dbReference type="EMBL" id="SLM30295.1"/>
    </source>
</evidence>
<dbReference type="InterPro" id="IPR003813">
    <property type="entry name" value="MvhD/FlpD"/>
</dbReference>
<accession>A0A1W1HD50</accession>
<dbReference type="GO" id="GO:0046872">
    <property type="term" value="F:metal ion binding"/>
    <property type="evidence" value="ECO:0007669"/>
    <property type="project" value="UniProtKB-KW"/>
</dbReference>
<keyword evidence="3" id="KW-0408">Iron</keyword>
<feature type="compositionally biased region" description="Polar residues" evidence="5">
    <location>
        <begin position="63"/>
        <end position="84"/>
    </location>
</feature>